<dbReference type="Gene3D" id="2.60.40.1180">
    <property type="entry name" value="Golgi alpha-mannosidase II"/>
    <property type="match status" value="1"/>
</dbReference>
<dbReference type="AlphaFoldDB" id="A0A9W6BM78"/>
<evidence type="ECO:0000313" key="10">
    <source>
        <dbReference type="Proteomes" id="UP001165080"/>
    </source>
</evidence>
<name>A0A9W6BM78_9CHLO</name>
<proteinExistence type="inferred from homology"/>
<sequence>MPDQLYLLDSAYGTKDQLKRLNNELKGAGIKPIADIVINHSDSPTFHGTGRPDTGESFFAAPDLDHTNPELRAGLKDWLNWLKNEIGFEGWRFDFARGYAPQYVREYIEGSGMAGELCIGDYLPDMTWGCGRHLAPNQDAARKSVVDWIEGTGGECMAFDFPLKYILNQSIANEEYWRLADSNGKPPGLIGVRPDKAVTFVANHNTDSVKRTAPLPPWGYEAGYAYILTHPGVPCVFWDHVFGTSSEPAVRAAVGALMSVRIRNAITSTSTVTILRHDAGLYLARIDDKLIVKLGPSHAISDIMPKESDGWFLACCGRDWIVWERKNE</sequence>
<dbReference type="CDD" id="cd11314">
    <property type="entry name" value="AmyAc_arch_bac_plant_AmyA"/>
    <property type="match status" value="1"/>
</dbReference>
<feature type="domain" description="Alpha-amylase C-terminal beta-sheet" evidence="8">
    <location>
        <begin position="262"/>
        <end position="325"/>
    </location>
</feature>
<evidence type="ECO:0000313" key="9">
    <source>
        <dbReference type="EMBL" id="GLC54473.1"/>
    </source>
</evidence>
<dbReference type="GO" id="GO:0005509">
    <property type="term" value="F:calcium ion binding"/>
    <property type="evidence" value="ECO:0007669"/>
    <property type="project" value="InterPro"/>
</dbReference>
<evidence type="ECO:0000256" key="6">
    <source>
        <dbReference type="ARBA" id="ARBA00030238"/>
    </source>
</evidence>
<dbReference type="EMBL" id="BRXU01000010">
    <property type="protein sequence ID" value="GLC54473.1"/>
    <property type="molecule type" value="Genomic_DNA"/>
</dbReference>
<dbReference type="GO" id="GO:0005975">
    <property type="term" value="P:carbohydrate metabolic process"/>
    <property type="evidence" value="ECO:0007669"/>
    <property type="project" value="InterPro"/>
</dbReference>
<protein>
    <recommendedName>
        <fullName evidence="3">alpha-amylase</fullName>
        <ecNumber evidence="3">3.2.1.1</ecNumber>
    </recommendedName>
    <alternativeName>
        <fullName evidence="6">1,4-alpha-D-glucan glucanohydrolase</fullName>
    </alternativeName>
</protein>
<accession>A0A9W6BM78</accession>
<evidence type="ECO:0000259" key="8">
    <source>
        <dbReference type="SMART" id="SM00810"/>
    </source>
</evidence>
<dbReference type="PANTHER" id="PTHR43447">
    <property type="entry name" value="ALPHA-AMYLASE"/>
    <property type="match status" value="1"/>
</dbReference>
<dbReference type="InterPro" id="IPR006047">
    <property type="entry name" value="GH13_cat_dom"/>
</dbReference>
<dbReference type="GO" id="GO:0004556">
    <property type="term" value="F:alpha-amylase activity"/>
    <property type="evidence" value="ECO:0007669"/>
    <property type="project" value="UniProtKB-EC"/>
</dbReference>
<evidence type="ECO:0000256" key="4">
    <source>
        <dbReference type="ARBA" id="ARBA00022801"/>
    </source>
</evidence>
<reference evidence="9 10" key="1">
    <citation type="journal article" date="2023" name="Commun. Biol.">
        <title>Reorganization of the ancestral sex-determining regions during the evolution of trioecy in Pleodorina starrii.</title>
        <authorList>
            <person name="Takahashi K."/>
            <person name="Suzuki S."/>
            <person name="Kawai-Toyooka H."/>
            <person name="Yamamoto K."/>
            <person name="Hamaji T."/>
            <person name="Ootsuki R."/>
            <person name="Yamaguchi H."/>
            <person name="Kawachi M."/>
            <person name="Higashiyama T."/>
            <person name="Nozaki H."/>
        </authorList>
    </citation>
    <scope>NUCLEOTIDE SEQUENCE [LARGE SCALE GENOMIC DNA]</scope>
    <source>
        <strain evidence="9 10">NIES-4479</strain>
    </source>
</reference>
<keyword evidence="5" id="KW-0326">Glycosidase</keyword>
<dbReference type="SUPFAM" id="SSF51445">
    <property type="entry name" value="(Trans)glycosidases"/>
    <property type="match status" value="1"/>
</dbReference>
<keyword evidence="10" id="KW-1185">Reference proteome</keyword>
<dbReference type="Gene3D" id="3.20.20.80">
    <property type="entry name" value="Glycosidases"/>
    <property type="match status" value="2"/>
</dbReference>
<dbReference type="SMART" id="SM00810">
    <property type="entry name" value="Alpha-amyl_C2"/>
    <property type="match status" value="1"/>
</dbReference>
<evidence type="ECO:0000259" key="7">
    <source>
        <dbReference type="SMART" id="SM00642"/>
    </source>
</evidence>
<dbReference type="InterPro" id="IPR012850">
    <property type="entry name" value="A-amylase_bs_C"/>
</dbReference>
<gene>
    <name evidence="9" type="primary">PLEST011608</name>
    <name evidence="9" type="ORF">PLESTB_000870700</name>
</gene>
<dbReference type="InterPro" id="IPR013780">
    <property type="entry name" value="Glyco_hydro_b"/>
</dbReference>
<dbReference type="Proteomes" id="UP001165080">
    <property type="component" value="Unassembled WGS sequence"/>
</dbReference>
<dbReference type="EC" id="3.2.1.1" evidence="3"/>
<dbReference type="Pfam" id="PF07821">
    <property type="entry name" value="Alpha-amyl_C2"/>
    <property type="match status" value="1"/>
</dbReference>
<dbReference type="SUPFAM" id="SSF51011">
    <property type="entry name" value="Glycosyl hydrolase domain"/>
    <property type="match status" value="1"/>
</dbReference>
<comment type="catalytic activity">
    <reaction evidence="1">
        <text>Endohydrolysis of (1-&gt;4)-alpha-D-glucosidic linkages in polysaccharides containing three or more (1-&gt;4)-alpha-linked D-glucose units.</text>
        <dbReference type="EC" id="3.2.1.1"/>
    </reaction>
</comment>
<evidence type="ECO:0000256" key="1">
    <source>
        <dbReference type="ARBA" id="ARBA00000548"/>
    </source>
</evidence>
<organism evidence="9 10">
    <name type="scientific">Pleodorina starrii</name>
    <dbReference type="NCBI Taxonomy" id="330485"/>
    <lineage>
        <taxon>Eukaryota</taxon>
        <taxon>Viridiplantae</taxon>
        <taxon>Chlorophyta</taxon>
        <taxon>core chlorophytes</taxon>
        <taxon>Chlorophyceae</taxon>
        <taxon>CS clade</taxon>
        <taxon>Chlamydomonadales</taxon>
        <taxon>Volvocaceae</taxon>
        <taxon>Pleodorina</taxon>
    </lineage>
</organism>
<dbReference type="InterPro" id="IPR017853">
    <property type="entry name" value="GH"/>
</dbReference>
<dbReference type="SMART" id="SM00642">
    <property type="entry name" value="Aamy"/>
    <property type="match status" value="1"/>
</dbReference>
<comment type="caution">
    <text evidence="9">The sequence shown here is derived from an EMBL/GenBank/DDBJ whole genome shotgun (WGS) entry which is preliminary data.</text>
</comment>
<evidence type="ECO:0000256" key="3">
    <source>
        <dbReference type="ARBA" id="ARBA00012595"/>
    </source>
</evidence>
<evidence type="ECO:0000256" key="5">
    <source>
        <dbReference type="ARBA" id="ARBA00023295"/>
    </source>
</evidence>
<evidence type="ECO:0000256" key="2">
    <source>
        <dbReference type="ARBA" id="ARBA00008061"/>
    </source>
</evidence>
<comment type="similarity">
    <text evidence="2">Belongs to the glycosyl hydrolase 13 family.</text>
</comment>
<feature type="domain" description="Glycosyl hydrolase family 13 catalytic" evidence="7">
    <location>
        <begin position="3"/>
        <end position="261"/>
    </location>
</feature>
<keyword evidence="4" id="KW-0378">Hydrolase</keyword>